<evidence type="ECO:0000313" key="7">
    <source>
        <dbReference type="EMBL" id="GBF99496.1"/>
    </source>
</evidence>
<dbReference type="AlphaFoldDB" id="A0A2V0PIE3"/>
<dbReference type="FunCoup" id="A0A2V0PIE3">
    <property type="interactions" value="863"/>
</dbReference>
<evidence type="ECO:0000256" key="2">
    <source>
        <dbReference type="ARBA" id="ARBA00009825"/>
    </source>
</evidence>
<dbReference type="EMBL" id="BDRX01000160">
    <property type="protein sequence ID" value="GBF99496.1"/>
    <property type="molecule type" value="Genomic_DNA"/>
</dbReference>
<evidence type="ECO:0000256" key="3">
    <source>
        <dbReference type="ARBA" id="ARBA00022692"/>
    </source>
</evidence>
<sequence>MERGSPVSSPLPIELYPPLATVLLAGGLCAAAGFFLYEAGANRLTRKASQELLLGGSASVMLGLGTLFLLLWTGVWV</sequence>
<dbReference type="GO" id="GO:0008250">
    <property type="term" value="C:oligosaccharyltransferase complex"/>
    <property type="evidence" value="ECO:0007669"/>
    <property type="project" value="UniProtKB-UniRule"/>
</dbReference>
<comment type="subunit">
    <text evidence="6">Component of the oligosaccharyltransferase (OST) complex.</text>
</comment>
<evidence type="ECO:0000256" key="4">
    <source>
        <dbReference type="ARBA" id="ARBA00022989"/>
    </source>
</evidence>
<keyword evidence="8" id="KW-1185">Reference proteome</keyword>
<dbReference type="InterPro" id="IPR007915">
    <property type="entry name" value="TMEM258/Ost5"/>
</dbReference>
<keyword evidence="4 6" id="KW-1133">Transmembrane helix</keyword>
<dbReference type="Pfam" id="PF05251">
    <property type="entry name" value="Ost5"/>
    <property type="match status" value="1"/>
</dbReference>
<evidence type="ECO:0000313" key="8">
    <source>
        <dbReference type="Proteomes" id="UP000247498"/>
    </source>
</evidence>
<keyword evidence="3 6" id="KW-0812">Transmembrane</keyword>
<reference evidence="7 8" key="1">
    <citation type="journal article" date="2018" name="Sci. Rep.">
        <title>Raphidocelis subcapitata (=Pseudokirchneriella subcapitata) provides an insight into genome evolution and environmental adaptations in the Sphaeropleales.</title>
        <authorList>
            <person name="Suzuki S."/>
            <person name="Yamaguchi H."/>
            <person name="Nakajima N."/>
            <person name="Kawachi M."/>
        </authorList>
    </citation>
    <scope>NUCLEOTIDE SEQUENCE [LARGE SCALE GENOMIC DNA]</scope>
    <source>
        <strain evidence="7 8">NIES-35</strain>
    </source>
</reference>
<keyword evidence="5 6" id="KW-0472">Membrane</keyword>
<organism evidence="7 8">
    <name type="scientific">Raphidocelis subcapitata</name>
    <dbReference type="NCBI Taxonomy" id="307507"/>
    <lineage>
        <taxon>Eukaryota</taxon>
        <taxon>Viridiplantae</taxon>
        <taxon>Chlorophyta</taxon>
        <taxon>core chlorophytes</taxon>
        <taxon>Chlorophyceae</taxon>
        <taxon>CS clade</taxon>
        <taxon>Sphaeropleales</taxon>
        <taxon>Selenastraceae</taxon>
        <taxon>Raphidocelis</taxon>
    </lineage>
</organism>
<dbReference type="STRING" id="307507.A0A2V0PIE3"/>
<dbReference type="PANTHER" id="PTHR13636">
    <property type="entry name" value="TRANSMEMBRANE PROTEIN 258"/>
    <property type="match status" value="1"/>
</dbReference>
<comment type="subcellular location">
    <subcellularLocation>
        <location evidence="1 6">Membrane</location>
        <topology evidence="1 6">Multi-pass membrane protein</topology>
    </subcellularLocation>
</comment>
<accession>A0A2V0PIE3</accession>
<feature type="transmembrane region" description="Helical" evidence="6">
    <location>
        <begin position="52"/>
        <end position="75"/>
    </location>
</feature>
<feature type="transmembrane region" description="Helical" evidence="6">
    <location>
        <begin position="20"/>
        <end position="40"/>
    </location>
</feature>
<comment type="similarity">
    <text evidence="2 6">Belongs to the OST5 family.</text>
</comment>
<dbReference type="InParanoid" id="A0A2V0PIE3"/>
<evidence type="ECO:0000256" key="6">
    <source>
        <dbReference type="RuleBase" id="RU367008"/>
    </source>
</evidence>
<dbReference type="GO" id="GO:0006487">
    <property type="term" value="P:protein N-linked glycosylation"/>
    <property type="evidence" value="ECO:0007669"/>
    <property type="project" value="UniProtKB-UniRule"/>
</dbReference>
<protein>
    <recommendedName>
        <fullName evidence="6">Dolichyl-diphosphooligosaccharide-protein glycosyltransferase subunit OST5</fullName>
    </recommendedName>
</protein>
<proteinExistence type="inferred from homology"/>
<gene>
    <name evidence="7" type="ORF">Rsub_12274</name>
</gene>
<dbReference type="Proteomes" id="UP000247498">
    <property type="component" value="Unassembled WGS sequence"/>
</dbReference>
<comment type="caution">
    <text evidence="7">The sequence shown here is derived from an EMBL/GenBank/DDBJ whole genome shotgun (WGS) entry which is preliminary data.</text>
</comment>
<comment type="function">
    <text evidence="6">Subunit of the oligosaccharyl transferase (OST) complex that catalyzes the initial transfer of a defined glycan (Glc(3)Man(9)GlcNAc(2) in eukaryotes) from the lipid carrier dolichol-pyrophosphate to an asparagine residue within an Asn-X-Ser/Thr consensus motif in nascent polypeptide chains, the first step in protein N-glycosylation. N-glycosylation occurs cotranslationally and the complex associates with the Sec61 complex at the channel-forming translocon complex that mediates protein translocation across the endoplasmic reticulum (ER). All subunits are required for a maximal enzyme activity.</text>
</comment>
<evidence type="ECO:0000256" key="1">
    <source>
        <dbReference type="ARBA" id="ARBA00004141"/>
    </source>
</evidence>
<evidence type="ECO:0000256" key="5">
    <source>
        <dbReference type="ARBA" id="ARBA00023136"/>
    </source>
</evidence>
<name>A0A2V0PIE3_9CHLO</name>